<protein>
    <submittedName>
        <fullName evidence="3">Uncharacterized protein LOC103521440 isoform X1</fullName>
    </submittedName>
</protein>
<name>A0A3Q0JHP4_DIACI</name>
<dbReference type="RefSeq" id="XP_026687919.1">
    <property type="nucleotide sequence ID" value="XM_026832118.1"/>
</dbReference>
<keyword evidence="2" id="KW-1185">Reference proteome</keyword>
<organism evidence="2 3">
    <name type="scientific">Diaphorina citri</name>
    <name type="common">Asian citrus psyllid</name>
    <dbReference type="NCBI Taxonomy" id="121845"/>
    <lineage>
        <taxon>Eukaryota</taxon>
        <taxon>Metazoa</taxon>
        <taxon>Ecdysozoa</taxon>
        <taxon>Arthropoda</taxon>
        <taxon>Hexapoda</taxon>
        <taxon>Insecta</taxon>
        <taxon>Pterygota</taxon>
        <taxon>Neoptera</taxon>
        <taxon>Paraneoptera</taxon>
        <taxon>Hemiptera</taxon>
        <taxon>Sternorrhyncha</taxon>
        <taxon>Psylloidea</taxon>
        <taxon>Psyllidae</taxon>
        <taxon>Diaphorininae</taxon>
        <taxon>Diaphorina</taxon>
    </lineage>
</organism>
<accession>A0A3Q0JHP4</accession>
<proteinExistence type="predicted"/>
<dbReference type="GeneID" id="103521440"/>
<dbReference type="AlphaFoldDB" id="A0A3Q0JHP4"/>
<gene>
    <name evidence="3" type="primary">LOC103521440</name>
</gene>
<evidence type="ECO:0000313" key="2">
    <source>
        <dbReference type="Proteomes" id="UP000079169"/>
    </source>
</evidence>
<reference evidence="3" key="1">
    <citation type="submission" date="2025-08" db="UniProtKB">
        <authorList>
            <consortium name="RefSeq"/>
        </authorList>
    </citation>
    <scope>IDENTIFICATION</scope>
</reference>
<evidence type="ECO:0000313" key="3">
    <source>
        <dbReference type="RefSeq" id="XP_026687919.1"/>
    </source>
</evidence>
<feature type="region of interest" description="Disordered" evidence="1">
    <location>
        <begin position="85"/>
        <end position="151"/>
    </location>
</feature>
<feature type="compositionally biased region" description="Acidic residues" evidence="1">
    <location>
        <begin position="104"/>
        <end position="117"/>
    </location>
</feature>
<dbReference type="PaxDb" id="121845-A0A3Q0JHP4"/>
<evidence type="ECO:0000256" key="1">
    <source>
        <dbReference type="SAM" id="MobiDB-lite"/>
    </source>
</evidence>
<dbReference type="Proteomes" id="UP000079169">
    <property type="component" value="Unplaced"/>
</dbReference>
<feature type="compositionally biased region" description="Pro residues" evidence="1">
    <location>
        <begin position="142"/>
        <end position="151"/>
    </location>
</feature>
<sequence>MENPIQDLEFLDLSNINESDKHQLQLVLYAPNPNARYPELPWCGSMPVLHLVEPPPPPLDWMSQQQYGLVHPTHIITGPCTWYSTHSNPTGPSEDGEPLVNGTVDEEEEGLEVEEDEGGAHVYPGAPAAQAPPPASVASVPPVYPPPFSNV</sequence>